<keyword evidence="3" id="KW-1185">Reference proteome</keyword>
<evidence type="ECO:0000313" key="3">
    <source>
        <dbReference type="Proteomes" id="UP000499080"/>
    </source>
</evidence>
<sequence>MEFESILKEVGEFGKYQKSLLLKFIVPTTFASAFYVLNVIFMVATPDHWCYVPEFASLNLSEAEIKRIAIPRLNDGSFAKCSMYAQNYAALFSEYKSTGKFPDVKINGKIIPKRPEMKCIHGWVYQKDWYEETIVSKWDLVCDRNYLPSLVLTLANAGSVIGTFCFSTMADK</sequence>
<evidence type="ECO:0000256" key="1">
    <source>
        <dbReference type="SAM" id="Phobius"/>
    </source>
</evidence>
<keyword evidence="1" id="KW-1133">Transmembrane helix</keyword>
<organism evidence="2 3">
    <name type="scientific">Araneus ventricosus</name>
    <name type="common">Orbweaver spider</name>
    <name type="synonym">Epeira ventricosa</name>
    <dbReference type="NCBI Taxonomy" id="182803"/>
    <lineage>
        <taxon>Eukaryota</taxon>
        <taxon>Metazoa</taxon>
        <taxon>Ecdysozoa</taxon>
        <taxon>Arthropoda</taxon>
        <taxon>Chelicerata</taxon>
        <taxon>Arachnida</taxon>
        <taxon>Araneae</taxon>
        <taxon>Araneomorphae</taxon>
        <taxon>Entelegynae</taxon>
        <taxon>Araneoidea</taxon>
        <taxon>Araneidae</taxon>
        <taxon>Araneus</taxon>
    </lineage>
</organism>
<feature type="transmembrane region" description="Helical" evidence="1">
    <location>
        <begin position="146"/>
        <end position="166"/>
    </location>
</feature>
<dbReference type="Proteomes" id="UP000499080">
    <property type="component" value="Unassembled WGS sequence"/>
</dbReference>
<gene>
    <name evidence="2" type="primary">CarT_3</name>
    <name evidence="2" type="ORF">AVEN_133480_1</name>
</gene>
<name>A0A4Y2QN12_ARAVE</name>
<accession>A0A4Y2QN12</accession>
<dbReference type="EMBL" id="BGPR01014329">
    <property type="protein sequence ID" value="GBN64703.1"/>
    <property type="molecule type" value="Genomic_DNA"/>
</dbReference>
<proteinExistence type="predicted"/>
<dbReference type="OrthoDB" id="6418775at2759"/>
<feature type="transmembrane region" description="Helical" evidence="1">
    <location>
        <begin position="20"/>
        <end position="44"/>
    </location>
</feature>
<keyword evidence="1" id="KW-0472">Membrane</keyword>
<dbReference type="AlphaFoldDB" id="A0A4Y2QN12"/>
<protein>
    <submittedName>
        <fullName evidence="2">Carcinine transporter</fullName>
    </submittedName>
</protein>
<evidence type="ECO:0000313" key="2">
    <source>
        <dbReference type="EMBL" id="GBN64703.1"/>
    </source>
</evidence>
<reference evidence="2 3" key="1">
    <citation type="journal article" date="2019" name="Sci. Rep.">
        <title>Orb-weaving spider Araneus ventricosus genome elucidates the spidroin gene catalogue.</title>
        <authorList>
            <person name="Kono N."/>
            <person name="Nakamura H."/>
            <person name="Ohtoshi R."/>
            <person name="Moran D.A.P."/>
            <person name="Shinohara A."/>
            <person name="Yoshida Y."/>
            <person name="Fujiwara M."/>
            <person name="Mori M."/>
            <person name="Tomita M."/>
            <person name="Arakawa K."/>
        </authorList>
    </citation>
    <scope>NUCLEOTIDE SEQUENCE [LARGE SCALE GENOMIC DNA]</scope>
</reference>
<keyword evidence="1" id="KW-0812">Transmembrane</keyword>
<comment type="caution">
    <text evidence="2">The sequence shown here is derived from an EMBL/GenBank/DDBJ whole genome shotgun (WGS) entry which is preliminary data.</text>
</comment>